<accession>A0A9W9FHC1</accession>
<dbReference type="AlphaFoldDB" id="A0A9W9FHC1"/>
<sequence>MDVYKVVLRETIVLEPKFDRITHVLLCGGVGSITAAVFQCFHNRLKKASREIARFVVVEPSEADCLL</sequence>
<keyword evidence="1" id="KW-0472">Membrane</keyword>
<organism evidence="2 3">
    <name type="scientific">Penicillium argentinense</name>
    <dbReference type="NCBI Taxonomy" id="1131581"/>
    <lineage>
        <taxon>Eukaryota</taxon>
        <taxon>Fungi</taxon>
        <taxon>Dikarya</taxon>
        <taxon>Ascomycota</taxon>
        <taxon>Pezizomycotina</taxon>
        <taxon>Eurotiomycetes</taxon>
        <taxon>Eurotiomycetidae</taxon>
        <taxon>Eurotiales</taxon>
        <taxon>Aspergillaceae</taxon>
        <taxon>Penicillium</taxon>
    </lineage>
</organism>
<dbReference type="RefSeq" id="XP_056475787.1">
    <property type="nucleotide sequence ID" value="XM_056619628.1"/>
</dbReference>
<comment type="caution">
    <text evidence="2">The sequence shown here is derived from an EMBL/GenBank/DDBJ whole genome shotgun (WGS) entry which is preliminary data.</text>
</comment>
<dbReference type="EMBL" id="JAPQKI010000005">
    <property type="protein sequence ID" value="KAJ5100134.1"/>
    <property type="molecule type" value="Genomic_DNA"/>
</dbReference>
<dbReference type="OrthoDB" id="10059875at2759"/>
<keyword evidence="1" id="KW-1133">Transmembrane helix</keyword>
<dbReference type="GeneID" id="81358607"/>
<proteinExistence type="predicted"/>
<name>A0A9W9FHC1_9EURO</name>
<evidence type="ECO:0000256" key="1">
    <source>
        <dbReference type="SAM" id="Phobius"/>
    </source>
</evidence>
<reference evidence="2" key="2">
    <citation type="journal article" date="2023" name="IMA Fungus">
        <title>Comparative genomic study of the Penicillium genus elucidates a diverse pangenome and 15 lateral gene transfer events.</title>
        <authorList>
            <person name="Petersen C."/>
            <person name="Sorensen T."/>
            <person name="Nielsen M.R."/>
            <person name="Sondergaard T.E."/>
            <person name="Sorensen J.L."/>
            <person name="Fitzpatrick D.A."/>
            <person name="Frisvad J.C."/>
            <person name="Nielsen K.L."/>
        </authorList>
    </citation>
    <scope>NUCLEOTIDE SEQUENCE</scope>
    <source>
        <strain evidence="2">IBT 30761</strain>
    </source>
</reference>
<evidence type="ECO:0000313" key="3">
    <source>
        <dbReference type="Proteomes" id="UP001149074"/>
    </source>
</evidence>
<feature type="transmembrane region" description="Helical" evidence="1">
    <location>
        <begin position="20"/>
        <end position="41"/>
    </location>
</feature>
<gene>
    <name evidence="2" type="ORF">N7532_007135</name>
</gene>
<dbReference type="InterPro" id="IPR036052">
    <property type="entry name" value="TrpB-like_PALP_sf"/>
</dbReference>
<evidence type="ECO:0000313" key="2">
    <source>
        <dbReference type="EMBL" id="KAJ5100134.1"/>
    </source>
</evidence>
<reference evidence="2" key="1">
    <citation type="submission" date="2022-11" db="EMBL/GenBank/DDBJ databases">
        <authorList>
            <person name="Petersen C."/>
        </authorList>
    </citation>
    <scope>NUCLEOTIDE SEQUENCE</scope>
    <source>
        <strain evidence="2">IBT 30761</strain>
    </source>
</reference>
<keyword evidence="1" id="KW-0812">Transmembrane</keyword>
<protein>
    <submittedName>
        <fullName evidence="2">Uncharacterized protein</fullName>
    </submittedName>
</protein>
<keyword evidence="3" id="KW-1185">Reference proteome</keyword>
<dbReference type="Gene3D" id="3.40.50.1100">
    <property type="match status" value="1"/>
</dbReference>
<dbReference type="Proteomes" id="UP001149074">
    <property type="component" value="Unassembled WGS sequence"/>
</dbReference>